<dbReference type="SMART" id="SM00796">
    <property type="entry name" value="AHS1"/>
    <property type="match status" value="1"/>
</dbReference>
<name>A0A556PM73_9BACI</name>
<keyword evidence="6" id="KW-1185">Reference proteome</keyword>
<evidence type="ECO:0000259" key="4">
    <source>
        <dbReference type="SMART" id="SM00796"/>
    </source>
</evidence>
<dbReference type="Gene3D" id="2.40.100.10">
    <property type="entry name" value="Cyclophilin-like"/>
    <property type="match status" value="1"/>
</dbReference>
<keyword evidence="3" id="KW-0067">ATP-binding</keyword>
<dbReference type="RefSeq" id="WP_144088567.1">
    <property type="nucleotide sequence ID" value="NZ_VMHE01000009.1"/>
</dbReference>
<dbReference type="EC" id="3.5.2.9" evidence="5"/>
<evidence type="ECO:0000256" key="2">
    <source>
        <dbReference type="ARBA" id="ARBA00022801"/>
    </source>
</evidence>
<dbReference type="SUPFAM" id="SSF160467">
    <property type="entry name" value="PH0987 N-terminal domain-like"/>
    <property type="match status" value="1"/>
</dbReference>
<dbReference type="Pfam" id="PF02682">
    <property type="entry name" value="CT_C_D"/>
    <property type="match status" value="1"/>
</dbReference>
<reference evidence="5 6" key="1">
    <citation type="submission" date="2019-07" db="EMBL/GenBank/DDBJ databases">
        <title>Allobacillus sp. nov. SKP isolated from shrimp paste of Euphausiacea.</title>
        <authorList>
            <person name="Kanchanasin P."/>
            <person name="Tanasupawat S."/>
            <person name="Shi W."/>
            <person name="Wu L."/>
            <person name="Ma J."/>
        </authorList>
    </citation>
    <scope>NUCLEOTIDE SEQUENCE [LARGE SCALE GENOMIC DNA]</scope>
    <source>
        <strain evidence="5 6">SKP4-8</strain>
    </source>
</reference>
<evidence type="ECO:0000256" key="3">
    <source>
        <dbReference type="ARBA" id="ARBA00022840"/>
    </source>
</evidence>
<evidence type="ECO:0000313" key="6">
    <source>
        <dbReference type="Proteomes" id="UP000316425"/>
    </source>
</evidence>
<dbReference type="PANTHER" id="PTHR34698">
    <property type="entry name" value="5-OXOPROLINASE SUBUNIT B"/>
    <property type="match status" value="1"/>
</dbReference>
<dbReference type="InterPro" id="IPR029000">
    <property type="entry name" value="Cyclophilin-like_dom_sf"/>
</dbReference>
<dbReference type="Proteomes" id="UP000316425">
    <property type="component" value="Unassembled WGS sequence"/>
</dbReference>
<dbReference type="SUPFAM" id="SSF50891">
    <property type="entry name" value="Cyclophilin-like"/>
    <property type="match status" value="1"/>
</dbReference>
<dbReference type="InterPro" id="IPR003833">
    <property type="entry name" value="CT_C_D"/>
</dbReference>
<dbReference type="GO" id="GO:0005524">
    <property type="term" value="F:ATP binding"/>
    <property type="evidence" value="ECO:0007669"/>
    <property type="project" value="UniProtKB-KW"/>
</dbReference>
<dbReference type="AlphaFoldDB" id="A0A556PM73"/>
<dbReference type="GO" id="GO:0017168">
    <property type="term" value="F:5-oxoprolinase (ATP-hydrolyzing) activity"/>
    <property type="evidence" value="ECO:0007669"/>
    <property type="project" value="UniProtKB-EC"/>
</dbReference>
<keyword evidence="2 5" id="KW-0378">Hydrolase</keyword>
<evidence type="ECO:0000313" key="5">
    <source>
        <dbReference type="EMBL" id="TSJ65493.1"/>
    </source>
</evidence>
<evidence type="ECO:0000256" key="1">
    <source>
        <dbReference type="ARBA" id="ARBA00022741"/>
    </source>
</evidence>
<gene>
    <name evidence="5" type="primary">pxpB</name>
    <name evidence="5" type="ORF">FPQ13_06715</name>
</gene>
<protein>
    <submittedName>
        <fullName evidence="5">5-oxoprolinase subunit PxpB</fullName>
        <ecNumber evidence="5">3.5.2.9</ecNumber>
    </submittedName>
</protein>
<dbReference type="Gene3D" id="3.30.1360.40">
    <property type="match status" value="1"/>
</dbReference>
<accession>A0A556PM73</accession>
<proteinExistence type="predicted"/>
<feature type="domain" description="Carboxyltransferase" evidence="4">
    <location>
        <begin position="4"/>
        <end position="203"/>
    </location>
</feature>
<organism evidence="5 6">
    <name type="scientific">Allobacillus salarius</name>
    <dbReference type="NCBI Taxonomy" id="1955272"/>
    <lineage>
        <taxon>Bacteria</taxon>
        <taxon>Bacillati</taxon>
        <taxon>Bacillota</taxon>
        <taxon>Bacilli</taxon>
        <taxon>Bacillales</taxon>
        <taxon>Bacillaceae</taxon>
        <taxon>Allobacillus</taxon>
    </lineage>
</organism>
<dbReference type="PANTHER" id="PTHR34698:SF2">
    <property type="entry name" value="5-OXOPROLINASE SUBUNIT B"/>
    <property type="match status" value="1"/>
</dbReference>
<keyword evidence="1" id="KW-0547">Nucleotide-binding</keyword>
<sequence length="239" mass="27426">MNPIQFMPLGDQAIIVSFGNELSKQTNQRVQHFRHLLLRQQWSFIVDVVATFTNVTVFYDATKQSYPGVKSELNLLLEDEGYREVKKSVRNIYLPVLYNGMDLGRVTEKTGLSKMEIIQYHTNQAYPIYMVGFLPGFPYVGGFTEKFSIPRLEKPRNQVPKGSVGIINSQSGIYPVSSPGGWNIIGTTPVELIRLDKKYPFYYQAGDYITFYPVDEDEYKSIRQNKLFEPKIEVIQDGD</sequence>
<comment type="caution">
    <text evidence="5">The sequence shown here is derived from an EMBL/GenBank/DDBJ whole genome shotgun (WGS) entry which is preliminary data.</text>
</comment>
<dbReference type="InterPro" id="IPR010016">
    <property type="entry name" value="PxpB"/>
</dbReference>
<dbReference type="NCBIfam" id="TIGR00370">
    <property type="entry name" value="5-oxoprolinase subunit PxpB"/>
    <property type="match status" value="1"/>
</dbReference>
<dbReference type="OrthoDB" id="9778567at2"/>
<dbReference type="EMBL" id="VMHE01000009">
    <property type="protein sequence ID" value="TSJ65493.1"/>
    <property type="molecule type" value="Genomic_DNA"/>
</dbReference>